<dbReference type="Proteomes" id="UP001311915">
    <property type="component" value="Unassembled WGS sequence"/>
</dbReference>
<evidence type="ECO:0000313" key="3">
    <source>
        <dbReference type="Proteomes" id="UP001311915"/>
    </source>
</evidence>
<dbReference type="PANTHER" id="PTHR48475:SF1">
    <property type="entry name" value="RNASE H TYPE-1 DOMAIN-CONTAINING PROTEIN"/>
    <property type="match status" value="1"/>
</dbReference>
<name>A0AAV9L6F8_9SOLN</name>
<protein>
    <recommendedName>
        <fullName evidence="1">RNase H type-1 domain-containing protein</fullName>
    </recommendedName>
</protein>
<dbReference type="Pfam" id="PF13456">
    <property type="entry name" value="RVT_3"/>
    <property type="match status" value="1"/>
</dbReference>
<dbReference type="PANTHER" id="PTHR48475">
    <property type="entry name" value="RIBONUCLEASE H"/>
    <property type="match status" value="1"/>
</dbReference>
<dbReference type="SUPFAM" id="SSF53098">
    <property type="entry name" value="Ribonuclease H-like"/>
    <property type="match status" value="1"/>
</dbReference>
<organism evidence="2 3">
    <name type="scientific">Solanum pinnatisectum</name>
    <name type="common">tansyleaf nightshade</name>
    <dbReference type="NCBI Taxonomy" id="50273"/>
    <lineage>
        <taxon>Eukaryota</taxon>
        <taxon>Viridiplantae</taxon>
        <taxon>Streptophyta</taxon>
        <taxon>Embryophyta</taxon>
        <taxon>Tracheophyta</taxon>
        <taxon>Spermatophyta</taxon>
        <taxon>Magnoliopsida</taxon>
        <taxon>eudicotyledons</taxon>
        <taxon>Gunneridae</taxon>
        <taxon>Pentapetalae</taxon>
        <taxon>asterids</taxon>
        <taxon>lamiids</taxon>
        <taxon>Solanales</taxon>
        <taxon>Solanaceae</taxon>
        <taxon>Solanoideae</taxon>
        <taxon>Solaneae</taxon>
        <taxon>Solanum</taxon>
    </lineage>
</organism>
<evidence type="ECO:0000313" key="2">
    <source>
        <dbReference type="EMBL" id="KAK4721300.1"/>
    </source>
</evidence>
<dbReference type="GO" id="GO:0003676">
    <property type="term" value="F:nucleic acid binding"/>
    <property type="evidence" value="ECO:0007669"/>
    <property type="project" value="InterPro"/>
</dbReference>
<dbReference type="GO" id="GO:0004523">
    <property type="term" value="F:RNA-DNA hybrid ribonuclease activity"/>
    <property type="evidence" value="ECO:0007669"/>
    <property type="project" value="InterPro"/>
</dbReference>
<sequence>MAEYEACVLGILLAIDMNVQELLVIGDSDLLIHQVQREWAVKNPKIVPYVELHPDQNYIDPLVIDLKEQPAHCSHDEAEPDEKPWYYDIKKYLETGTYPEDVTSNQKKATYLLANNFFPSGEILIGGHKIWDSSGA</sequence>
<dbReference type="Gene3D" id="3.30.420.10">
    <property type="entry name" value="Ribonuclease H-like superfamily/Ribonuclease H"/>
    <property type="match status" value="1"/>
</dbReference>
<comment type="caution">
    <text evidence="2">The sequence shown here is derived from an EMBL/GenBank/DDBJ whole genome shotgun (WGS) entry which is preliminary data.</text>
</comment>
<gene>
    <name evidence="2" type="ORF">R3W88_011533</name>
</gene>
<reference evidence="2 3" key="1">
    <citation type="submission" date="2023-10" db="EMBL/GenBank/DDBJ databases">
        <title>Genome-Wide Identification Analysis in wild type Solanum Pinnatisectum Reveals Some Genes Defensing Phytophthora Infestans.</title>
        <authorList>
            <person name="Sun C."/>
        </authorList>
    </citation>
    <scope>NUCLEOTIDE SEQUENCE [LARGE SCALE GENOMIC DNA]</scope>
    <source>
        <strain evidence="2">LQN</strain>
        <tissue evidence="2">Leaf</tissue>
    </source>
</reference>
<proteinExistence type="predicted"/>
<dbReference type="InterPro" id="IPR012337">
    <property type="entry name" value="RNaseH-like_sf"/>
</dbReference>
<dbReference type="AlphaFoldDB" id="A0AAV9L6F8"/>
<feature type="domain" description="RNase H type-1" evidence="1">
    <location>
        <begin position="1"/>
        <end position="50"/>
    </location>
</feature>
<keyword evidence="3" id="KW-1185">Reference proteome</keyword>
<dbReference type="EMBL" id="JAWPEI010000007">
    <property type="protein sequence ID" value="KAK4721300.1"/>
    <property type="molecule type" value="Genomic_DNA"/>
</dbReference>
<dbReference type="InterPro" id="IPR036397">
    <property type="entry name" value="RNaseH_sf"/>
</dbReference>
<accession>A0AAV9L6F8</accession>
<evidence type="ECO:0000259" key="1">
    <source>
        <dbReference type="Pfam" id="PF13456"/>
    </source>
</evidence>
<dbReference type="InterPro" id="IPR002156">
    <property type="entry name" value="RNaseH_domain"/>
</dbReference>